<evidence type="ECO:0000313" key="3">
    <source>
        <dbReference type="WBParaSite" id="MBELARI_LOCUS19626"/>
    </source>
</evidence>
<dbReference type="Proteomes" id="UP000887575">
    <property type="component" value="Unassembled WGS sequence"/>
</dbReference>
<dbReference type="InterPro" id="IPR057028">
    <property type="entry name" value="RHG29_45_N"/>
</dbReference>
<protein>
    <recommendedName>
        <fullName evidence="1">Rho GTPase-activating protein 29/45 N-terminal domain-containing protein</fullName>
    </recommendedName>
</protein>
<accession>A0AAF3EZP5</accession>
<feature type="domain" description="Rho GTPase-activating protein 29/45 N-terminal" evidence="1">
    <location>
        <begin position="24"/>
        <end position="122"/>
    </location>
</feature>
<keyword evidence="2" id="KW-1185">Reference proteome</keyword>
<reference evidence="3" key="1">
    <citation type="submission" date="2024-02" db="UniProtKB">
        <authorList>
            <consortium name="WormBaseParasite"/>
        </authorList>
    </citation>
    <scope>IDENTIFICATION</scope>
</reference>
<evidence type="ECO:0000313" key="2">
    <source>
        <dbReference type="Proteomes" id="UP000887575"/>
    </source>
</evidence>
<dbReference type="WBParaSite" id="MBELARI_LOCUS19626">
    <property type="protein sequence ID" value="MBELARI_LOCUS19626"/>
    <property type="gene ID" value="MBELARI_LOCUS19626"/>
</dbReference>
<dbReference type="AlphaFoldDB" id="A0AAF3EZP5"/>
<name>A0AAF3EZP5_9BILA</name>
<organism evidence="2 3">
    <name type="scientific">Mesorhabditis belari</name>
    <dbReference type="NCBI Taxonomy" id="2138241"/>
    <lineage>
        <taxon>Eukaryota</taxon>
        <taxon>Metazoa</taxon>
        <taxon>Ecdysozoa</taxon>
        <taxon>Nematoda</taxon>
        <taxon>Chromadorea</taxon>
        <taxon>Rhabditida</taxon>
        <taxon>Rhabditina</taxon>
        <taxon>Rhabditomorpha</taxon>
        <taxon>Rhabditoidea</taxon>
        <taxon>Rhabditidae</taxon>
        <taxon>Mesorhabditinae</taxon>
        <taxon>Mesorhabditis</taxon>
    </lineage>
</organism>
<dbReference type="Pfam" id="PF24235">
    <property type="entry name" value="RHG29_45_N"/>
    <property type="match status" value="1"/>
</dbReference>
<sequence>MSSTSSICSSTDPDISVENRMPANLRKDVERFSVFLSRLRTAIDFNQPNNEGDSQYLCVHSALEMVSESIRDLFKHSQFKTNQIIVPSLQLVQGIKDLKFDHPNVSIDCVRILSIVDQLETAVLSTLL</sequence>
<proteinExistence type="predicted"/>
<evidence type="ECO:0000259" key="1">
    <source>
        <dbReference type="Pfam" id="PF24235"/>
    </source>
</evidence>